<organism evidence="2 3">
    <name type="scientific">Niveibacterium umoris</name>
    <dbReference type="NCBI Taxonomy" id="1193620"/>
    <lineage>
        <taxon>Bacteria</taxon>
        <taxon>Pseudomonadati</taxon>
        <taxon>Pseudomonadota</taxon>
        <taxon>Betaproteobacteria</taxon>
        <taxon>Rhodocyclales</taxon>
        <taxon>Rhodocyclaceae</taxon>
        <taxon>Niveibacterium</taxon>
    </lineage>
</organism>
<dbReference type="Proteomes" id="UP000561045">
    <property type="component" value="Unassembled WGS sequence"/>
</dbReference>
<dbReference type="RefSeq" id="WP_183635780.1">
    <property type="nucleotide sequence ID" value="NZ_BAABLE010000005.1"/>
</dbReference>
<dbReference type="InterPro" id="IPR011690">
    <property type="entry name" value="P_starv_induced_PsiF"/>
</dbReference>
<name>A0A840BSS1_9RHOO</name>
<feature type="signal peptide" evidence="1">
    <location>
        <begin position="1"/>
        <end position="21"/>
    </location>
</feature>
<dbReference type="AlphaFoldDB" id="A0A840BSS1"/>
<keyword evidence="1" id="KW-0732">Signal</keyword>
<proteinExistence type="predicted"/>
<feature type="chain" id="PRO_5032302129" description="PsiF repeat-containing protein" evidence="1">
    <location>
        <begin position="22"/>
        <end position="145"/>
    </location>
</feature>
<evidence type="ECO:0000256" key="1">
    <source>
        <dbReference type="SAM" id="SignalP"/>
    </source>
</evidence>
<protein>
    <recommendedName>
        <fullName evidence="4">PsiF repeat-containing protein</fullName>
    </recommendedName>
</protein>
<evidence type="ECO:0000313" key="3">
    <source>
        <dbReference type="Proteomes" id="UP000561045"/>
    </source>
</evidence>
<accession>A0A840BSS1</accession>
<keyword evidence="3" id="KW-1185">Reference proteome</keyword>
<comment type="caution">
    <text evidence="2">The sequence shown here is derived from an EMBL/GenBank/DDBJ whole genome shotgun (WGS) entry which is preliminary data.</text>
</comment>
<evidence type="ECO:0008006" key="4">
    <source>
        <dbReference type="Google" id="ProtNLM"/>
    </source>
</evidence>
<dbReference type="Pfam" id="PF07769">
    <property type="entry name" value="PsiF_repeat"/>
    <property type="match status" value="2"/>
</dbReference>
<sequence>MKHSKLILAVFVSAMAAAVMADEIPQETIDACQKAANAKKLKGEAFSKSVGQCIAAKGNNKAGTTAGGAMPDEKERGCDAQANAKKLTGDARKTFVDQCLATENKAGDSTLNVPAEKKAACDAEASAKKLKGAARNSFVTKCEKG</sequence>
<reference evidence="2 3" key="1">
    <citation type="submission" date="2020-08" db="EMBL/GenBank/DDBJ databases">
        <title>Genomic Encyclopedia of Type Strains, Phase IV (KMG-IV): sequencing the most valuable type-strain genomes for metagenomic binning, comparative biology and taxonomic classification.</title>
        <authorList>
            <person name="Goeker M."/>
        </authorList>
    </citation>
    <scope>NUCLEOTIDE SEQUENCE [LARGE SCALE GENOMIC DNA]</scope>
    <source>
        <strain evidence="2 3">DSM 106739</strain>
    </source>
</reference>
<dbReference type="EMBL" id="JACIET010000002">
    <property type="protein sequence ID" value="MBB4013866.1"/>
    <property type="molecule type" value="Genomic_DNA"/>
</dbReference>
<gene>
    <name evidence="2" type="ORF">GGR36_003212</name>
</gene>
<evidence type="ECO:0000313" key="2">
    <source>
        <dbReference type="EMBL" id="MBB4013866.1"/>
    </source>
</evidence>